<keyword evidence="1" id="KW-0472">Membrane</keyword>
<feature type="transmembrane region" description="Helical" evidence="1">
    <location>
        <begin position="26"/>
        <end position="49"/>
    </location>
</feature>
<keyword evidence="1" id="KW-1133">Transmembrane helix</keyword>
<evidence type="ECO:0000313" key="3">
    <source>
        <dbReference type="Proteomes" id="UP000198373"/>
    </source>
</evidence>
<reference evidence="3" key="1">
    <citation type="submission" date="2017-06" db="EMBL/GenBank/DDBJ databases">
        <authorList>
            <person name="Varghese N."/>
            <person name="Submissions S."/>
        </authorList>
    </citation>
    <scope>NUCLEOTIDE SEQUENCE [LARGE SCALE GENOMIC DNA]</scope>
    <source>
        <strain evidence="3">DSM 46839</strain>
    </source>
</reference>
<proteinExistence type="predicted"/>
<accession>A0A239D844</accession>
<evidence type="ECO:0000256" key="1">
    <source>
        <dbReference type="SAM" id="Phobius"/>
    </source>
</evidence>
<dbReference type="AlphaFoldDB" id="A0A239D844"/>
<organism evidence="2 3">
    <name type="scientific">Geodermatophilus pulveris</name>
    <dbReference type="NCBI Taxonomy" id="1564159"/>
    <lineage>
        <taxon>Bacteria</taxon>
        <taxon>Bacillati</taxon>
        <taxon>Actinomycetota</taxon>
        <taxon>Actinomycetes</taxon>
        <taxon>Geodermatophilales</taxon>
        <taxon>Geodermatophilaceae</taxon>
        <taxon>Geodermatophilus</taxon>
    </lineage>
</organism>
<dbReference type="Proteomes" id="UP000198373">
    <property type="component" value="Unassembled WGS sequence"/>
</dbReference>
<keyword evidence="1" id="KW-0812">Transmembrane</keyword>
<gene>
    <name evidence="2" type="ORF">SAMN06893096_10341</name>
</gene>
<dbReference type="EMBL" id="FZOO01000003">
    <property type="protein sequence ID" value="SNS28021.1"/>
    <property type="molecule type" value="Genomic_DNA"/>
</dbReference>
<name>A0A239D844_9ACTN</name>
<keyword evidence="3" id="KW-1185">Reference proteome</keyword>
<protein>
    <submittedName>
        <fullName evidence="2">Uncharacterized protein</fullName>
    </submittedName>
</protein>
<evidence type="ECO:0000313" key="2">
    <source>
        <dbReference type="EMBL" id="SNS28021.1"/>
    </source>
</evidence>
<sequence>MLAAGGLGRWAEVRSLRRADEYQRLLQLQALAVGLAVRVLLLVAGLLAAAQLVEPQQRHVAQLGR</sequence>